<dbReference type="GO" id="GO:0043041">
    <property type="term" value="P:amino acid activation for nonribosomal peptide biosynthetic process"/>
    <property type="evidence" value="ECO:0007669"/>
    <property type="project" value="TreeGrafter"/>
</dbReference>
<dbReference type="InterPro" id="IPR020806">
    <property type="entry name" value="PKS_PP-bd"/>
</dbReference>
<dbReference type="Pfam" id="PF13193">
    <property type="entry name" value="AMP-binding_C"/>
    <property type="match status" value="1"/>
</dbReference>
<feature type="region of interest" description="Disordered" evidence="6">
    <location>
        <begin position="636"/>
        <end position="690"/>
    </location>
</feature>
<dbReference type="Proteomes" id="UP000054804">
    <property type="component" value="Unassembled WGS sequence"/>
</dbReference>
<comment type="caution">
    <text evidence="8">The sequence shown here is derived from an EMBL/GenBank/DDBJ whole genome shotgun (WGS) entry which is preliminary data.</text>
</comment>
<protein>
    <recommendedName>
        <fullName evidence="7">Carrier domain-containing protein</fullName>
    </recommendedName>
</protein>
<dbReference type="PROSITE" id="PS50075">
    <property type="entry name" value="CARRIER"/>
    <property type="match status" value="1"/>
</dbReference>
<evidence type="ECO:0000256" key="1">
    <source>
        <dbReference type="ARBA" id="ARBA00001957"/>
    </source>
</evidence>
<evidence type="ECO:0000313" key="9">
    <source>
        <dbReference type="Proteomes" id="UP000054804"/>
    </source>
</evidence>
<dbReference type="SUPFAM" id="SSF52777">
    <property type="entry name" value="CoA-dependent acyltransferases"/>
    <property type="match status" value="2"/>
</dbReference>
<dbReference type="Gene3D" id="3.30.559.30">
    <property type="entry name" value="Nonribosomal peptide synthetase, condensation domain"/>
    <property type="match status" value="1"/>
</dbReference>
<feature type="compositionally biased region" description="Low complexity" evidence="6">
    <location>
        <begin position="310"/>
        <end position="324"/>
    </location>
</feature>
<dbReference type="SMART" id="SM00823">
    <property type="entry name" value="PKS_PP"/>
    <property type="match status" value="1"/>
</dbReference>
<keyword evidence="4" id="KW-0677">Repeat</keyword>
<keyword evidence="9" id="KW-1185">Reference proteome</keyword>
<dbReference type="GO" id="GO:0044550">
    <property type="term" value="P:secondary metabolite biosynthetic process"/>
    <property type="evidence" value="ECO:0007669"/>
    <property type="project" value="TreeGrafter"/>
</dbReference>
<dbReference type="GO" id="GO:0003824">
    <property type="term" value="F:catalytic activity"/>
    <property type="evidence" value="ECO:0007669"/>
    <property type="project" value="InterPro"/>
</dbReference>
<accession>A0A0W7WWC9</accession>
<feature type="compositionally biased region" description="Basic and acidic residues" evidence="6">
    <location>
        <begin position="658"/>
        <end position="679"/>
    </location>
</feature>
<keyword evidence="5" id="KW-0045">Antibiotic biosynthesis</keyword>
<dbReference type="Pfam" id="PF00550">
    <property type="entry name" value="PP-binding"/>
    <property type="match status" value="1"/>
</dbReference>
<keyword evidence="3" id="KW-0597">Phosphoprotein</keyword>
<sequence>MLMKASPGFDVSVWEIFGPLLTGAAVVVVGADGHRDPARVARLIRAHRVDAVHFVPSMLALFAAEPEAARCTGLRWVFSGGEALTDALVTECARVLPAAVVNQYGPTEAAVDVTARQAVPGEQPLVPLGAPGAGTRAYVLDDLLRPVPPGVTGELYLGGAQLALGYLGQSARTAERFVADPWGPAGARLYRTGDLARWNRSGELEFVGRADDQVKLGGVRVEPEEVRAALAHHPEVRDAAVLVRDDLPGADGGRLVGYVTSARAELDPALDPEDVVRYAAGLLPAALVPAAVVVLDAFPLTVGGKLDRSALPAPRPAGNPAGADGTHGAEQAPRDATERIVADRMAELLRLPAVGPHDSFFALGGDSITSIQLVGSLRRHGLVITPREIFEQRTPAALAAVARREEAVPAVHDAGHGELPPTPVMRALRERGGDPRAFHQSILVAVAPHLTLERLRTAVGLLVARHPVLAARLESGTDGVIGSDGVIGTDRTDRTDRTDGAWTVRVPRTPAERPADVVRRMPVSGGGTTDLERAVRAASEAAVVELDPWRGAVLRVVWFDRGPGRPGRLLIVAHHLVVDAVSWRILLPDLAALCADPDGVLPPVEVSFRTWARALSAAAGDRRHELPYWREVLGSAAEADTSPAPETPAPETPTPETRAAEPRAAETRAAEPRAAEKGTPKASGVPGGPVRDIASTVPAALAEAVLTEVPAAFHCTEQDVLLAALTLAVTRQRPDRTSAVVLLEGHGRADDVLEHGDLSRTVGWFTSLHPVRTDLDGADPRTAAEDPRQAGRVLKAVKERLRSVPDQGIGYGQLRYLDPVSGAELAALPAPRFGFNYLGRFDVDDTPEPEPWTPAPESAAVWREPAAVGAQCPLDLTVTALRRPSGTELSVIWQHATAHLGADEVADLDRWWHTALHTLVAAARSDAAGHTPSDLGLLSLSQDEIDEFENEWRTS</sequence>
<organism evidence="8 9">
    <name type="scientific">Streptomyces silvensis</name>
    <dbReference type="NCBI Taxonomy" id="1765722"/>
    <lineage>
        <taxon>Bacteria</taxon>
        <taxon>Bacillati</taxon>
        <taxon>Actinomycetota</taxon>
        <taxon>Actinomycetes</taxon>
        <taxon>Kitasatosporales</taxon>
        <taxon>Streptomycetaceae</taxon>
        <taxon>Streptomyces</taxon>
    </lineage>
</organism>
<reference evidence="8 9" key="1">
    <citation type="submission" date="2015-12" db="EMBL/GenBank/DDBJ databases">
        <title>Draft genome sequence of Streptomyces silvensis ATCC 53525, a producer of novel hormone antagonists.</title>
        <authorList>
            <person name="Johnston C.W."/>
            <person name="Li Y."/>
            <person name="Magarvey N.A."/>
        </authorList>
    </citation>
    <scope>NUCLEOTIDE SEQUENCE [LARGE SCALE GENOMIC DNA]</scope>
    <source>
        <strain evidence="8 9">ATCC 53525</strain>
    </source>
</reference>
<dbReference type="STRING" id="1765722.AT728_37085"/>
<dbReference type="EMBL" id="LOCL01000051">
    <property type="protein sequence ID" value="KUF14893.1"/>
    <property type="molecule type" value="Genomic_DNA"/>
</dbReference>
<name>A0A0W7WWC9_9ACTN</name>
<dbReference type="InterPro" id="IPR009081">
    <property type="entry name" value="PP-bd_ACP"/>
</dbReference>
<evidence type="ECO:0000259" key="7">
    <source>
        <dbReference type="PROSITE" id="PS50075"/>
    </source>
</evidence>
<dbReference type="Gene3D" id="1.10.1200.10">
    <property type="entry name" value="ACP-like"/>
    <property type="match status" value="1"/>
</dbReference>
<evidence type="ECO:0000313" key="8">
    <source>
        <dbReference type="EMBL" id="KUF14893.1"/>
    </source>
</evidence>
<dbReference type="NCBIfam" id="TIGR01720">
    <property type="entry name" value="NRPS-para261"/>
    <property type="match status" value="1"/>
</dbReference>
<gene>
    <name evidence="8" type="ORF">AT728_37085</name>
</gene>
<dbReference type="SUPFAM" id="SSF47336">
    <property type="entry name" value="ACP-like"/>
    <property type="match status" value="1"/>
</dbReference>
<dbReference type="InterPro" id="IPR025110">
    <property type="entry name" value="AMP-bd_C"/>
</dbReference>
<evidence type="ECO:0000256" key="6">
    <source>
        <dbReference type="SAM" id="MobiDB-lite"/>
    </source>
</evidence>
<dbReference type="SUPFAM" id="SSF56801">
    <property type="entry name" value="Acetyl-CoA synthetase-like"/>
    <property type="match status" value="1"/>
</dbReference>
<dbReference type="InterPro" id="IPR001242">
    <property type="entry name" value="Condensation_dom"/>
</dbReference>
<dbReference type="Gene3D" id="3.40.50.12780">
    <property type="entry name" value="N-terminal domain of ligase-like"/>
    <property type="match status" value="1"/>
</dbReference>
<dbReference type="AlphaFoldDB" id="A0A0W7WWC9"/>
<dbReference type="InterPro" id="IPR023213">
    <property type="entry name" value="CAT-like_dom_sf"/>
</dbReference>
<comment type="cofactor">
    <cofactor evidence="1">
        <name>pantetheine 4'-phosphate</name>
        <dbReference type="ChEBI" id="CHEBI:47942"/>
    </cofactor>
</comment>
<dbReference type="GO" id="GO:0017000">
    <property type="term" value="P:antibiotic biosynthetic process"/>
    <property type="evidence" value="ECO:0007669"/>
    <property type="project" value="UniProtKB-KW"/>
</dbReference>
<dbReference type="GO" id="GO:0008610">
    <property type="term" value="P:lipid biosynthetic process"/>
    <property type="evidence" value="ECO:0007669"/>
    <property type="project" value="UniProtKB-ARBA"/>
</dbReference>
<dbReference type="Pfam" id="PF00501">
    <property type="entry name" value="AMP-binding"/>
    <property type="match status" value="1"/>
</dbReference>
<evidence type="ECO:0000256" key="2">
    <source>
        <dbReference type="ARBA" id="ARBA00022450"/>
    </source>
</evidence>
<dbReference type="Gene3D" id="3.30.559.10">
    <property type="entry name" value="Chloramphenicol acetyltransferase-like domain"/>
    <property type="match status" value="1"/>
</dbReference>
<evidence type="ECO:0000256" key="5">
    <source>
        <dbReference type="ARBA" id="ARBA00023194"/>
    </source>
</evidence>
<dbReference type="InterPro" id="IPR010060">
    <property type="entry name" value="NRPS_synth"/>
</dbReference>
<keyword evidence="2" id="KW-0596">Phosphopantetheine</keyword>
<dbReference type="Pfam" id="PF00668">
    <property type="entry name" value="Condensation"/>
    <property type="match status" value="2"/>
</dbReference>
<dbReference type="InterPro" id="IPR006162">
    <property type="entry name" value="Ppantetheine_attach_site"/>
</dbReference>
<dbReference type="GO" id="GO:0005829">
    <property type="term" value="C:cytosol"/>
    <property type="evidence" value="ECO:0007669"/>
    <property type="project" value="TreeGrafter"/>
</dbReference>
<dbReference type="InterPro" id="IPR000873">
    <property type="entry name" value="AMP-dep_synth/lig_dom"/>
</dbReference>
<feature type="region of interest" description="Disordered" evidence="6">
    <location>
        <begin position="308"/>
        <end position="335"/>
    </location>
</feature>
<proteinExistence type="predicted"/>
<dbReference type="PANTHER" id="PTHR45527:SF1">
    <property type="entry name" value="FATTY ACID SYNTHASE"/>
    <property type="match status" value="1"/>
</dbReference>
<dbReference type="InterPro" id="IPR042099">
    <property type="entry name" value="ANL_N_sf"/>
</dbReference>
<dbReference type="InterPro" id="IPR045851">
    <property type="entry name" value="AMP-bd_C_sf"/>
</dbReference>
<dbReference type="PANTHER" id="PTHR45527">
    <property type="entry name" value="NONRIBOSOMAL PEPTIDE SYNTHETASE"/>
    <property type="match status" value="1"/>
</dbReference>
<feature type="domain" description="Carrier" evidence="7">
    <location>
        <begin position="332"/>
        <end position="406"/>
    </location>
</feature>
<dbReference type="Gene3D" id="3.30.300.30">
    <property type="match status" value="1"/>
</dbReference>
<dbReference type="GO" id="GO:0031177">
    <property type="term" value="F:phosphopantetheine binding"/>
    <property type="evidence" value="ECO:0007669"/>
    <property type="project" value="InterPro"/>
</dbReference>
<evidence type="ECO:0000256" key="4">
    <source>
        <dbReference type="ARBA" id="ARBA00022737"/>
    </source>
</evidence>
<dbReference type="InterPro" id="IPR036736">
    <property type="entry name" value="ACP-like_sf"/>
</dbReference>
<dbReference type="PROSITE" id="PS00012">
    <property type="entry name" value="PHOSPHOPANTETHEINE"/>
    <property type="match status" value="1"/>
</dbReference>
<evidence type="ECO:0000256" key="3">
    <source>
        <dbReference type="ARBA" id="ARBA00022553"/>
    </source>
</evidence>